<comment type="caution">
    <text evidence="4">The sequence shown here is derived from an EMBL/GenBank/DDBJ whole genome shotgun (WGS) entry which is preliminary data.</text>
</comment>
<evidence type="ECO:0000256" key="2">
    <source>
        <dbReference type="SAM" id="SignalP"/>
    </source>
</evidence>
<proteinExistence type="predicted"/>
<dbReference type="Gene3D" id="3.40.190.10">
    <property type="entry name" value="Periplasmic binding protein-like II"/>
    <property type="match status" value="2"/>
</dbReference>
<dbReference type="SUPFAM" id="SSF53850">
    <property type="entry name" value="Periplasmic binding protein-like II"/>
    <property type="match status" value="1"/>
</dbReference>
<dbReference type="EMBL" id="BAABKK010000038">
    <property type="protein sequence ID" value="GAA5201954.1"/>
    <property type="molecule type" value="Genomic_DNA"/>
</dbReference>
<dbReference type="PROSITE" id="PS51257">
    <property type="entry name" value="PROKAR_LIPOPROTEIN"/>
    <property type="match status" value="1"/>
</dbReference>
<accession>A0ABP9STT1</accession>
<feature type="domain" description="Solute-binding protein family 3/N-terminal" evidence="3">
    <location>
        <begin position="46"/>
        <end position="274"/>
    </location>
</feature>
<dbReference type="CDD" id="cd01004">
    <property type="entry name" value="PBP2_MidA_like"/>
    <property type="match status" value="1"/>
</dbReference>
<feature type="chain" id="PRO_5046614551" evidence="2">
    <location>
        <begin position="23"/>
        <end position="287"/>
    </location>
</feature>
<evidence type="ECO:0000313" key="5">
    <source>
        <dbReference type="Proteomes" id="UP001500200"/>
    </source>
</evidence>
<evidence type="ECO:0000256" key="1">
    <source>
        <dbReference type="ARBA" id="ARBA00022729"/>
    </source>
</evidence>
<dbReference type="PROSITE" id="PS51318">
    <property type="entry name" value="TAT"/>
    <property type="match status" value="1"/>
</dbReference>
<feature type="signal peptide" evidence="2">
    <location>
        <begin position="1"/>
        <end position="22"/>
    </location>
</feature>
<keyword evidence="5" id="KW-1185">Reference proteome</keyword>
<dbReference type="InterPro" id="IPR006311">
    <property type="entry name" value="TAT_signal"/>
</dbReference>
<gene>
    <name evidence="4" type="ORF">GCM10023346_47570</name>
</gene>
<protein>
    <submittedName>
        <fullName evidence="4">ABC transporter substrate-binding protein</fullName>
    </submittedName>
</protein>
<organism evidence="4 5">
    <name type="scientific">Arthrobacter gyeryongensis</name>
    <dbReference type="NCBI Taxonomy" id="1650592"/>
    <lineage>
        <taxon>Bacteria</taxon>
        <taxon>Bacillati</taxon>
        <taxon>Actinomycetota</taxon>
        <taxon>Actinomycetes</taxon>
        <taxon>Micrococcales</taxon>
        <taxon>Micrococcaceae</taxon>
        <taxon>Arthrobacter</taxon>
    </lineage>
</organism>
<sequence length="287" mass="29657">MKDLNRIAALTGAAVAATLALAGCGGAAPAADGSKAPMVATKTSGILNVGIDLTYPPYDMLTDGKPAGFDVDVMNAISADLGLNPQYSDTRFAQIVAGIKADRYDVIASTLYVSSARSKEVDFVPYFQTGNSIVVPKDAAALTGAQSLCGKKVSVVTATVIAKIMPTTESAKCKAAGKDAITVQEFPTDPEATQALLSGQVDAQMTDAAVAKTVVEKSNARLRISSDALIYPVAVGLAVRKGNTALQEALTKSVENLKTSGSFAKILKQYNLEPVDPAVLAESLKQG</sequence>
<dbReference type="Pfam" id="PF00497">
    <property type="entry name" value="SBP_bac_3"/>
    <property type="match status" value="1"/>
</dbReference>
<dbReference type="Proteomes" id="UP001500200">
    <property type="component" value="Unassembled WGS sequence"/>
</dbReference>
<dbReference type="RefSeq" id="WP_345453529.1">
    <property type="nucleotide sequence ID" value="NZ_BAABKK010000038.1"/>
</dbReference>
<name>A0ABP9STT1_9MICC</name>
<evidence type="ECO:0000259" key="3">
    <source>
        <dbReference type="SMART" id="SM00062"/>
    </source>
</evidence>
<dbReference type="PANTHER" id="PTHR35936">
    <property type="entry name" value="MEMBRANE-BOUND LYTIC MUREIN TRANSGLYCOSYLASE F"/>
    <property type="match status" value="1"/>
</dbReference>
<evidence type="ECO:0000313" key="4">
    <source>
        <dbReference type="EMBL" id="GAA5201954.1"/>
    </source>
</evidence>
<dbReference type="SMART" id="SM00062">
    <property type="entry name" value="PBPb"/>
    <property type="match status" value="1"/>
</dbReference>
<reference evidence="5" key="1">
    <citation type="journal article" date="2019" name="Int. J. Syst. Evol. Microbiol.">
        <title>The Global Catalogue of Microorganisms (GCM) 10K type strain sequencing project: providing services to taxonomists for standard genome sequencing and annotation.</title>
        <authorList>
            <consortium name="The Broad Institute Genomics Platform"/>
            <consortium name="The Broad Institute Genome Sequencing Center for Infectious Disease"/>
            <person name="Wu L."/>
            <person name="Ma J."/>
        </authorList>
    </citation>
    <scope>NUCLEOTIDE SEQUENCE [LARGE SCALE GENOMIC DNA]</scope>
    <source>
        <strain evidence="5">JCM 18514</strain>
    </source>
</reference>
<dbReference type="InterPro" id="IPR001638">
    <property type="entry name" value="Solute-binding_3/MltF_N"/>
</dbReference>
<dbReference type="PANTHER" id="PTHR35936:SF17">
    <property type="entry name" value="ARGININE-BINDING EXTRACELLULAR PROTEIN ARTP"/>
    <property type="match status" value="1"/>
</dbReference>
<keyword evidence="1 2" id="KW-0732">Signal</keyword>